<dbReference type="Pfam" id="PF05643">
    <property type="entry name" value="GNA1162-like"/>
    <property type="match status" value="1"/>
</dbReference>
<dbReference type="InterPro" id="IPR008517">
    <property type="entry name" value="GNA1162-like"/>
</dbReference>
<dbReference type="PROSITE" id="PS51257">
    <property type="entry name" value="PROKAR_LIPOPROTEIN"/>
    <property type="match status" value="1"/>
</dbReference>
<dbReference type="Gene3D" id="3.40.50.10610">
    <property type="entry name" value="ABC-type transport auxiliary lipoprotein component"/>
    <property type="match status" value="1"/>
</dbReference>
<evidence type="ECO:0000313" key="3">
    <source>
        <dbReference type="Proteomes" id="UP001339883"/>
    </source>
</evidence>
<comment type="caution">
    <text evidence="2">The sequence shown here is derived from an EMBL/GenBank/DDBJ whole genome shotgun (WGS) entry which is preliminary data.</text>
</comment>
<feature type="chain" id="PRO_5045686949" evidence="1">
    <location>
        <begin position="21"/>
        <end position="217"/>
    </location>
</feature>
<protein>
    <submittedName>
        <fullName evidence="2">DUF799 family lipoprotein</fullName>
    </submittedName>
</protein>
<sequence length="217" mass="23585">MNKFLSLVFSALILTGCATTQHTPPKDLSAYKSHMPKSILVLPPINNSPDVKATYGYWSTVAVPVAEAGYYVFPLSIVDQLFKENGITNGNDAQSIPTQKLQEIFGADAGLYTQIKEYGTQYKVIDSVSTVSVEAKLVDLKTGTVLWTGQESVRKATSENNSGLIAMVVSAVVNQITSSLNDHAHPLSMNVNNQLFTPTQDQQHGLLVGPRSPKFQQ</sequence>
<dbReference type="RefSeq" id="WP_277094325.1">
    <property type="nucleotide sequence ID" value="NZ_VTDN01000002.1"/>
</dbReference>
<dbReference type="EMBL" id="VTDN01000002">
    <property type="protein sequence ID" value="MEB5476066.1"/>
    <property type="molecule type" value="Genomic_DNA"/>
</dbReference>
<organism evidence="2 3">
    <name type="scientific">Acinetobacter pollinis</name>
    <dbReference type="NCBI Taxonomy" id="2605270"/>
    <lineage>
        <taxon>Bacteria</taxon>
        <taxon>Pseudomonadati</taxon>
        <taxon>Pseudomonadota</taxon>
        <taxon>Gammaproteobacteria</taxon>
        <taxon>Moraxellales</taxon>
        <taxon>Moraxellaceae</taxon>
        <taxon>Acinetobacter</taxon>
    </lineage>
</organism>
<dbReference type="Proteomes" id="UP001339883">
    <property type="component" value="Unassembled WGS sequence"/>
</dbReference>
<reference evidence="2 3" key="1">
    <citation type="submission" date="2019-08" db="EMBL/GenBank/DDBJ databases">
        <title>Five species of Acinetobacter isolated from floral nectar and animal pollinators.</title>
        <authorList>
            <person name="Hendry T.A."/>
        </authorList>
    </citation>
    <scope>NUCLEOTIDE SEQUENCE [LARGE SCALE GENOMIC DNA]</scope>
    <source>
        <strain evidence="2 3">MD18.27</strain>
    </source>
</reference>
<evidence type="ECO:0000313" key="2">
    <source>
        <dbReference type="EMBL" id="MEB5476066.1"/>
    </source>
</evidence>
<keyword evidence="1" id="KW-0732">Signal</keyword>
<keyword evidence="2" id="KW-0449">Lipoprotein</keyword>
<evidence type="ECO:0000256" key="1">
    <source>
        <dbReference type="SAM" id="SignalP"/>
    </source>
</evidence>
<proteinExistence type="predicted"/>
<gene>
    <name evidence="2" type="ORF">I2F25_03190</name>
</gene>
<name>A0ABU6DQD0_9GAMM</name>
<accession>A0ABU6DQD0</accession>
<feature type="signal peptide" evidence="1">
    <location>
        <begin position="1"/>
        <end position="20"/>
    </location>
</feature>
<keyword evidence="3" id="KW-1185">Reference proteome</keyword>